<comment type="caution">
    <text evidence="5">The sequence shown here is derived from an EMBL/GenBank/DDBJ whole genome shotgun (WGS) entry which is preliminary data.</text>
</comment>
<dbReference type="EMBL" id="JAEUBF010000853">
    <property type="protein sequence ID" value="KAH3674395.1"/>
    <property type="molecule type" value="Genomic_DNA"/>
</dbReference>
<dbReference type="OrthoDB" id="5069333at2759"/>
<dbReference type="GO" id="GO:0000981">
    <property type="term" value="F:DNA-binding transcription factor activity, RNA polymerase II-specific"/>
    <property type="evidence" value="ECO:0007669"/>
    <property type="project" value="TreeGrafter"/>
</dbReference>
<gene>
    <name evidence="5" type="ORF">WICMUC_003232</name>
</gene>
<keyword evidence="1" id="KW-0805">Transcription regulation</keyword>
<dbReference type="GO" id="GO:0005634">
    <property type="term" value="C:nucleus"/>
    <property type="evidence" value="ECO:0007669"/>
    <property type="project" value="TreeGrafter"/>
</dbReference>
<dbReference type="GO" id="GO:0008270">
    <property type="term" value="F:zinc ion binding"/>
    <property type="evidence" value="ECO:0007669"/>
    <property type="project" value="InterPro"/>
</dbReference>
<evidence type="ECO:0000256" key="3">
    <source>
        <dbReference type="ARBA" id="ARBA00023163"/>
    </source>
</evidence>
<keyword evidence="3" id="KW-0804">Transcription</keyword>
<reference evidence="5" key="2">
    <citation type="submission" date="2021-01" db="EMBL/GenBank/DDBJ databases">
        <authorList>
            <person name="Schikora-Tamarit M.A."/>
        </authorList>
    </citation>
    <scope>NUCLEOTIDE SEQUENCE</scope>
    <source>
        <strain evidence="5">CBS6341</strain>
    </source>
</reference>
<evidence type="ECO:0000313" key="5">
    <source>
        <dbReference type="EMBL" id="KAH3674395.1"/>
    </source>
</evidence>
<keyword evidence="2" id="KW-0238">DNA-binding</keyword>
<dbReference type="PANTHER" id="PTHR31069:SF12">
    <property type="entry name" value="TRANSCRIPTION FACTOR DOMAIN-CONTAINING PROTEIN"/>
    <property type="match status" value="1"/>
</dbReference>
<evidence type="ECO:0000256" key="1">
    <source>
        <dbReference type="ARBA" id="ARBA00023015"/>
    </source>
</evidence>
<keyword evidence="6" id="KW-1185">Reference proteome</keyword>
<evidence type="ECO:0000256" key="4">
    <source>
        <dbReference type="ARBA" id="ARBA00023242"/>
    </source>
</evidence>
<dbReference type="AlphaFoldDB" id="A0A9P8PMT8"/>
<dbReference type="GO" id="GO:0000978">
    <property type="term" value="F:RNA polymerase II cis-regulatory region sequence-specific DNA binding"/>
    <property type="evidence" value="ECO:0007669"/>
    <property type="project" value="TreeGrafter"/>
</dbReference>
<sequence length="827" mass="95632">MRLQKENENRSNLTSEGIMKIQNLLSEPQIDESSPVETSSTFLPTDDFIDFYESYGGLALKSSSHECYNPLNSLFIFVKDHYNSFFNQFLFYYMRIKKNVFDDHYREDWRSKHPDGYTKWLAFLDKDSKIVASGEKLAKDRSISMKVSLLPLLQLNDSEAENMHYLKSQIEQVLPCKASIEMHLKFFFLYIWPSRPFFNEEQFINEINEILAYDQETTLPILSFTKRSDLANVASLLIIVRYTSIMIAVLDDGTDNWIQHDSDAIYLKNNPISAKSISVAQLCLSFYKLLKKVTLPILQAMLLLRYYNKDAPEDGDGLQLFRSQNSMGFLAQAALTMGLHRDPKFYRHFHDNPEESNLRRRLWLGLYEADSISTVMSGSLPAVPNKSLSNVDFPVRLTSDPLEQSQIEEYKKSSNLDEIYRNISNMMNNLQTKVSLKSLTRYLEQSRSYVDGYYTITELIPVKDTSSYSSRALMALNLKNSKTITKNLVQLGVEIQIFGIICNHYETNTHLNEQIYKHYFKKQLHAIQKAIDLCSGLLRGNMKNNISCFNKFEINPFISACLFKAASTMLSLILRIFHAQELLKTPMYLTPSRLEPKDLEALITSVCSMCEYALYLMRTHLSINYWTAIKMYGYFNISIDVLFKFKLNSLTSLVDFLKRNSFPSSISENIRNSIKKMFTSCDDWAKIDDDRTKKTSKESSNTIINLKHSNLLVDTTYRELEEYTQALSGEFIFYPQFPSEAFKYFRENSEYKAVPEKPQDLENRETNFKPGNQKIEVPNSSTFHSSDFELGLFNSIEADDDFFNQLLQDLENMGSNGNPGGLFTMKN</sequence>
<dbReference type="InterPro" id="IPR050675">
    <property type="entry name" value="OAF3"/>
</dbReference>
<dbReference type="CDD" id="cd12148">
    <property type="entry name" value="fungal_TF_MHR"/>
    <property type="match status" value="1"/>
</dbReference>
<evidence type="ECO:0008006" key="7">
    <source>
        <dbReference type="Google" id="ProtNLM"/>
    </source>
</evidence>
<dbReference type="GO" id="GO:0006351">
    <property type="term" value="P:DNA-templated transcription"/>
    <property type="evidence" value="ECO:0007669"/>
    <property type="project" value="InterPro"/>
</dbReference>
<accession>A0A9P8PMT8</accession>
<reference evidence="5" key="1">
    <citation type="journal article" date="2021" name="Open Biol.">
        <title>Shared evolutionary footprints suggest mitochondrial oxidative damage underlies multiple complex I losses in fungi.</title>
        <authorList>
            <person name="Schikora-Tamarit M.A."/>
            <person name="Marcet-Houben M."/>
            <person name="Nosek J."/>
            <person name="Gabaldon T."/>
        </authorList>
    </citation>
    <scope>NUCLEOTIDE SEQUENCE</scope>
    <source>
        <strain evidence="5">CBS6341</strain>
    </source>
</reference>
<evidence type="ECO:0000313" key="6">
    <source>
        <dbReference type="Proteomes" id="UP000769528"/>
    </source>
</evidence>
<keyword evidence="4" id="KW-0539">Nucleus</keyword>
<evidence type="ECO:0000256" key="2">
    <source>
        <dbReference type="ARBA" id="ARBA00023125"/>
    </source>
</evidence>
<dbReference type="Proteomes" id="UP000769528">
    <property type="component" value="Unassembled WGS sequence"/>
</dbReference>
<proteinExistence type="predicted"/>
<dbReference type="GO" id="GO:0045944">
    <property type="term" value="P:positive regulation of transcription by RNA polymerase II"/>
    <property type="evidence" value="ECO:0007669"/>
    <property type="project" value="TreeGrafter"/>
</dbReference>
<protein>
    <recommendedName>
        <fullName evidence="7">Transcription factor domain-containing protein</fullName>
    </recommendedName>
</protein>
<organism evidence="5 6">
    <name type="scientific">Wickerhamomyces mucosus</name>
    <dbReference type="NCBI Taxonomy" id="1378264"/>
    <lineage>
        <taxon>Eukaryota</taxon>
        <taxon>Fungi</taxon>
        <taxon>Dikarya</taxon>
        <taxon>Ascomycota</taxon>
        <taxon>Saccharomycotina</taxon>
        <taxon>Saccharomycetes</taxon>
        <taxon>Phaffomycetales</taxon>
        <taxon>Wickerhamomycetaceae</taxon>
        <taxon>Wickerhamomyces</taxon>
    </lineage>
</organism>
<name>A0A9P8PMT8_9ASCO</name>
<dbReference type="PANTHER" id="PTHR31069">
    <property type="entry name" value="OLEATE-ACTIVATED TRANSCRIPTION FACTOR 1-RELATED"/>
    <property type="match status" value="1"/>
</dbReference>